<evidence type="ECO:0000256" key="5">
    <source>
        <dbReference type="ARBA" id="ARBA00023136"/>
    </source>
</evidence>
<proteinExistence type="inferred from homology"/>
<dbReference type="AlphaFoldDB" id="A0A2G5PEN9"/>
<feature type="transmembrane region" description="Helical" evidence="7">
    <location>
        <begin position="310"/>
        <end position="340"/>
    </location>
</feature>
<dbReference type="GO" id="GO:0016020">
    <property type="term" value="C:membrane"/>
    <property type="evidence" value="ECO:0007669"/>
    <property type="project" value="UniProtKB-SubCell"/>
</dbReference>
<protein>
    <submittedName>
        <fullName evidence="8">AI-2E family transporter</fullName>
    </submittedName>
</protein>
<dbReference type="InterPro" id="IPR002549">
    <property type="entry name" value="AI-2E-like"/>
</dbReference>
<evidence type="ECO:0000256" key="1">
    <source>
        <dbReference type="ARBA" id="ARBA00004141"/>
    </source>
</evidence>
<sequence length="443" mass="47480">MLQTFTGSQRRALAVLTVIALLFGAYFLRSYLVLMAIAAVLAYLFTPNYEWFRRRFNVGISATGTFLTATAMVLVPISLVVTLAVMQIGQMVTGINHWMSNTDLNELGRRVLASVNEALQRVPFMEMQLTPEGVRAAITKVAQHAGEFTLGFAQSSVGSVAMMVTAAVIFLYVFLALLTNGDKVIELFRDLNPLGREVSDLYLAKVGAMVTATVRGQLIIAVCQGVAAAISIYIAGIHSGFFMFVIFLTALSFIPLGAGIVTIPLGIGMALFGNIPGGVFVVLFHILVVTNIDNVLRPFLVPKSAHLHPALMLIAVFAGLQMFGFWGIVLGPVLMIIIVTTINMYRMVYRGVEMDIGVEDADDDPSDKSAGGLWGRAWNWVANKFGLKSDDAADSFADVAPEVEAADANLPDAEPSGVKPSGAKPSSAEPSSPEPSDVAKPSE</sequence>
<feature type="transmembrane region" description="Helical" evidence="7">
    <location>
        <begin position="270"/>
        <end position="290"/>
    </location>
</feature>
<dbReference type="Proteomes" id="UP000230551">
    <property type="component" value="Unassembled WGS sequence"/>
</dbReference>
<comment type="similarity">
    <text evidence="2">Belongs to the autoinducer-2 exporter (AI-2E) (TC 2.A.86) family.</text>
</comment>
<feature type="transmembrane region" description="Helical" evidence="7">
    <location>
        <begin position="34"/>
        <end position="52"/>
    </location>
</feature>
<evidence type="ECO:0000256" key="7">
    <source>
        <dbReference type="SAM" id="Phobius"/>
    </source>
</evidence>
<feature type="compositionally biased region" description="Low complexity" evidence="6">
    <location>
        <begin position="419"/>
        <end position="436"/>
    </location>
</feature>
<reference evidence="8 9" key="1">
    <citation type="journal article" date="2017" name="Infect. Genet. Evol.">
        <title>The new phylogeny of the genus Mycobacterium: The old and the news.</title>
        <authorList>
            <person name="Tortoli E."/>
            <person name="Fedrizzi T."/>
            <person name="Meehan C.J."/>
            <person name="Trovato A."/>
            <person name="Grottola A."/>
            <person name="Giacobazzi E."/>
            <person name="Serpini G.F."/>
            <person name="Tagliazucchi S."/>
            <person name="Fabio A."/>
            <person name="Bettua C."/>
            <person name="Bertorelli R."/>
            <person name="Frascaro F."/>
            <person name="De Sanctis V."/>
            <person name="Pecorari M."/>
            <person name="Jousson O."/>
            <person name="Segata N."/>
            <person name="Cirillo D.M."/>
        </authorList>
    </citation>
    <scope>NUCLEOTIDE SEQUENCE [LARGE SCALE GENOMIC DNA]</scope>
    <source>
        <strain evidence="8 9">CIP1034565</strain>
    </source>
</reference>
<evidence type="ECO:0000256" key="4">
    <source>
        <dbReference type="ARBA" id="ARBA00022989"/>
    </source>
</evidence>
<evidence type="ECO:0000256" key="6">
    <source>
        <dbReference type="SAM" id="MobiDB-lite"/>
    </source>
</evidence>
<evidence type="ECO:0000256" key="2">
    <source>
        <dbReference type="ARBA" id="ARBA00009773"/>
    </source>
</evidence>
<feature type="region of interest" description="Disordered" evidence="6">
    <location>
        <begin position="404"/>
        <end position="443"/>
    </location>
</feature>
<dbReference type="EMBL" id="PDCN02000003">
    <property type="protein sequence ID" value="PIB76781.1"/>
    <property type="molecule type" value="Genomic_DNA"/>
</dbReference>
<dbReference type="Pfam" id="PF01594">
    <property type="entry name" value="AI-2E_transport"/>
    <property type="match status" value="1"/>
</dbReference>
<keyword evidence="9" id="KW-1185">Reference proteome</keyword>
<feature type="transmembrane region" description="Helical" evidence="7">
    <location>
        <begin position="218"/>
        <end position="235"/>
    </location>
</feature>
<name>A0A2G5PEN9_9MYCO</name>
<organism evidence="8 9">
    <name type="scientific">Mycolicibacterium brumae</name>
    <dbReference type="NCBI Taxonomy" id="85968"/>
    <lineage>
        <taxon>Bacteria</taxon>
        <taxon>Bacillati</taxon>
        <taxon>Actinomycetota</taxon>
        <taxon>Actinomycetes</taxon>
        <taxon>Mycobacteriales</taxon>
        <taxon>Mycobacteriaceae</taxon>
        <taxon>Mycolicibacterium</taxon>
    </lineage>
</organism>
<dbReference type="STRING" id="85968.GCA_900073015_02416"/>
<gene>
    <name evidence="8" type="ORF">CQY22_003790</name>
</gene>
<keyword evidence="4 7" id="KW-1133">Transmembrane helix</keyword>
<evidence type="ECO:0000313" key="9">
    <source>
        <dbReference type="Proteomes" id="UP000230551"/>
    </source>
</evidence>
<evidence type="ECO:0000256" key="3">
    <source>
        <dbReference type="ARBA" id="ARBA00022692"/>
    </source>
</evidence>
<comment type="caution">
    <text evidence="8">The sequence shown here is derived from an EMBL/GenBank/DDBJ whole genome shotgun (WGS) entry which is preliminary data.</text>
</comment>
<accession>A0A2G5PEN9</accession>
<feature type="transmembrane region" description="Helical" evidence="7">
    <location>
        <begin position="241"/>
        <end position="263"/>
    </location>
</feature>
<dbReference type="OrthoDB" id="5348369at2"/>
<dbReference type="RefSeq" id="WP_090589250.1">
    <property type="nucleotide sequence ID" value="NZ_CP104302.1"/>
</dbReference>
<evidence type="ECO:0000313" key="8">
    <source>
        <dbReference type="EMBL" id="PIB76781.1"/>
    </source>
</evidence>
<feature type="transmembrane region" description="Helical" evidence="7">
    <location>
        <begin position="12"/>
        <end position="28"/>
    </location>
</feature>
<feature type="transmembrane region" description="Helical" evidence="7">
    <location>
        <begin position="64"/>
        <end position="89"/>
    </location>
</feature>
<dbReference type="PANTHER" id="PTHR21716">
    <property type="entry name" value="TRANSMEMBRANE PROTEIN"/>
    <property type="match status" value="1"/>
</dbReference>
<keyword evidence="5 7" id="KW-0472">Membrane</keyword>
<comment type="subcellular location">
    <subcellularLocation>
        <location evidence="1">Membrane</location>
        <topology evidence="1">Multi-pass membrane protein</topology>
    </subcellularLocation>
</comment>
<keyword evidence="3 7" id="KW-0812">Transmembrane</keyword>
<feature type="transmembrane region" description="Helical" evidence="7">
    <location>
        <begin position="160"/>
        <end position="179"/>
    </location>
</feature>
<dbReference type="PANTHER" id="PTHR21716:SF4">
    <property type="entry name" value="TRANSMEMBRANE PROTEIN 245"/>
    <property type="match status" value="1"/>
</dbReference>